<feature type="transmembrane region" description="Helical" evidence="1">
    <location>
        <begin position="70"/>
        <end position="90"/>
    </location>
</feature>
<dbReference type="AlphaFoldDB" id="A0A923HIA1"/>
<evidence type="ECO:0000259" key="2">
    <source>
        <dbReference type="SMART" id="SM00460"/>
    </source>
</evidence>
<feature type="transmembrane region" description="Helical" evidence="1">
    <location>
        <begin position="116"/>
        <end position="133"/>
    </location>
</feature>
<name>A0A923HIA1_9BURK</name>
<keyword evidence="4" id="KW-1185">Reference proteome</keyword>
<evidence type="ECO:0000313" key="4">
    <source>
        <dbReference type="Proteomes" id="UP000634011"/>
    </source>
</evidence>
<dbReference type="SMART" id="SM00460">
    <property type="entry name" value="TGc"/>
    <property type="match status" value="1"/>
</dbReference>
<feature type="transmembrane region" description="Helical" evidence="1">
    <location>
        <begin position="139"/>
        <end position="160"/>
    </location>
</feature>
<dbReference type="Pfam" id="PF11992">
    <property type="entry name" value="TgpA_N"/>
    <property type="match status" value="1"/>
</dbReference>
<dbReference type="Gene3D" id="3.10.620.30">
    <property type="match status" value="1"/>
</dbReference>
<proteinExistence type="predicted"/>
<dbReference type="EMBL" id="JACOFV010000011">
    <property type="protein sequence ID" value="MBC3862908.1"/>
    <property type="molecule type" value="Genomic_DNA"/>
</dbReference>
<organism evidence="3 4">
    <name type="scientific">Undibacterium jejuense</name>
    <dbReference type="NCBI Taxonomy" id="1344949"/>
    <lineage>
        <taxon>Bacteria</taxon>
        <taxon>Pseudomonadati</taxon>
        <taxon>Pseudomonadota</taxon>
        <taxon>Betaproteobacteria</taxon>
        <taxon>Burkholderiales</taxon>
        <taxon>Oxalobacteraceae</taxon>
        <taxon>Undibacterium</taxon>
    </lineage>
</organism>
<feature type="transmembrane region" description="Helical" evidence="1">
    <location>
        <begin position="172"/>
        <end position="191"/>
    </location>
</feature>
<dbReference type="InterPro" id="IPR038765">
    <property type="entry name" value="Papain-like_cys_pep_sf"/>
</dbReference>
<protein>
    <submittedName>
        <fullName evidence="3">DUF3488 domain-containing transglutaminase family protein</fullName>
    </submittedName>
</protein>
<dbReference type="PANTHER" id="PTHR42736">
    <property type="entry name" value="PROTEIN-GLUTAMINE GAMMA-GLUTAMYLTRANSFERASE"/>
    <property type="match status" value="1"/>
</dbReference>
<feature type="transmembrane region" description="Helical" evidence="1">
    <location>
        <begin position="565"/>
        <end position="584"/>
    </location>
</feature>
<dbReference type="InterPro" id="IPR021878">
    <property type="entry name" value="TgpA_N"/>
</dbReference>
<evidence type="ECO:0000313" key="3">
    <source>
        <dbReference type="EMBL" id="MBC3862908.1"/>
    </source>
</evidence>
<comment type="caution">
    <text evidence="3">The sequence shown here is derived from an EMBL/GenBank/DDBJ whole genome shotgun (WGS) entry which is preliminary data.</text>
</comment>
<dbReference type="Proteomes" id="UP000634011">
    <property type="component" value="Unassembled WGS sequence"/>
</dbReference>
<evidence type="ECO:0000256" key="1">
    <source>
        <dbReference type="SAM" id="Phobius"/>
    </source>
</evidence>
<keyword evidence="1" id="KW-0472">Membrane</keyword>
<dbReference type="PANTHER" id="PTHR42736:SF1">
    <property type="entry name" value="PROTEIN-GLUTAMINE GAMMA-GLUTAMYLTRANSFERASE"/>
    <property type="match status" value="1"/>
</dbReference>
<dbReference type="SUPFAM" id="SSF54001">
    <property type="entry name" value="Cysteine proteinases"/>
    <property type="match status" value="1"/>
</dbReference>
<accession>A0A923HIA1</accession>
<dbReference type="InterPro" id="IPR052901">
    <property type="entry name" value="Bact_TGase-like"/>
</dbReference>
<feature type="domain" description="Transglutaminase-like" evidence="2">
    <location>
        <begin position="415"/>
        <end position="486"/>
    </location>
</feature>
<keyword evidence="1" id="KW-0812">Transmembrane</keyword>
<sequence length="669" mass="74910">MMRLNLPGRLSSRILSRDKVDTLLLLTACLCVLLPHASHVTWWVNLACGGLLSWRAWLTFNGRRLPPSWLLLPIAGLMMAGVYLTHHTFLGREAGVTMLVLLLTCKLLEMHAKRDLFVVIFLSFFLLLSSFFYQQSIGAAALALLGTALLITAQLSFQYTNLVPSLGQKFKLAGTLVGLAIPLTLCAFLLFPRIQGPLWGLPGDAHSARTGLSETMAPGGISNLVQSEDIVFRAKFDQPILNKSVLYWRGIILTAFNGLTWSTKATRLGKKSSYSEFSGNLIQQEIVLEPQGQRWIFALDLPVEAALFADKNTSSLNADMELRSQEPILNRLRYQVRSATHYKYLPDLQDEELVATLDLPAGYNPRTLSFAQDLRQRYSDDNQLIKAVLDFFRKEEFVYTLEPPLLGTNSVDDFFFKSRAGFCEHFASSFVILMRAANIPARVVTGYQGGTKNDIDGYFEIRQSDAHAWAEVWLKKQGWVRVDPTAAVAPERVMLNLARAIPQRGLAGLVGQAVSGNSLVQALHMRWDAVNNSWNQWVLNYNQNSQRHLLDSLGFKNVDWAQISLLFFIVGSIAISIVALPLVLNKPTIPAIDRVYFSFCKIMAKHTEPRGMNEGPQAFLWRLRLALPADKILPAEHFLNFYIAAKYGKHELPESSVTKRLKALLGACK</sequence>
<dbReference type="InterPro" id="IPR002931">
    <property type="entry name" value="Transglutaminase-like"/>
</dbReference>
<keyword evidence="1" id="KW-1133">Transmembrane helix</keyword>
<reference evidence="3" key="1">
    <citation type="submission" date="2020-08" db="EMBL/GenBank/DDBJ databases">
        <title>Novel species isolated from subtropical streams in China.</title>
        <authorList>
            <person name="Lu H."/>
        </authorList>
    </citation>
    <scope>NUCLEOTIDE SEQUENCE</scope>
    <source>
        <strain evidence="3">KACC 12607</strain>
    </source>
</reference>
<gene>
    <name evidence="3" type="ORF">H8K32_12420</name>
</gene>
<dbReference type="Pfam" id="PF01841">
    <property type="entry name" value="Transglut_core"/>
    <property type="match status" value="1"/>
</dbReference>
<dbReference type="RefSeq" id="WP_186912858.1">
    <property type="nucleotide sequence ID" value="NZ_JACOFV010000011.1"/>
</dbReference>